<organism evidence="7 8">
    <name type="scientific">Veillonella criceti</name>
    <dbReference type="NCBI Taxonomy" id="103891"/>
    <lineage>
        <taxon>Bacteria</taxon>
        <taxon>Bacillati</taxon>
        <taxon>Bacillota</taxon>
        <taxon>Negativicutes</taxon>
        <taxon>Veillonellales</taxon>
        <taxon>Veillonellaceae</taxon>
        <taxon>Veillonella</taxon>
    </lineage>
</organism>
<dbReference type="InterPro" id="IPR050932">
    <property type="entry name" value="TM2D1-3-like"/>
</dbReference>
<keyword evidence="4 5" id="KW-0472">Membrane</keyword>
<feature type="domain" description="TM2" evidence="6">
    <location>
        <begin position="26"/>
        <end position="72"/>
    </location>
</feature>
<evidence type="ECO:0000256" key="1">
    <source>
        <dbReference type="ARBA" id="ARBA00004141"/>
    </source>
</evidence>
<proteinExistence type="predicted"/>
<dbReference type="Pfam" id="PF05154">
    <property type="entry name" value="TM2"/>
    <property type="match status" value="1"/>
</dbReference>
<dbReference type="PANTHER" id="PTHR21016">
    <property type="entry name" value="BETA-AMYLOID BINDING PROTEIN-RELATED"/>
    <property type="match status" value="1"/>
</dbReference>
<evidence type="ECO:0000256" key="5">
    <source>
        <dbReference type="SAM" id="Phobius"/>
    </source>
</evidence>
<dbReference type="GO" id="GO:0016020">
    <property type="term" value="C:membrane"/>
    <property type="evidence" value="ECO:0007669"/>
    <property type="project" value="UniProtKB-SubCell"/>
</dbReference>
<evidence type="ECO:0000256" key="2">
    <source>
        <dbReference type="ARBA" id="ARBA00022692"/>
    </source>
</evidence>
<evidence type="ECO:0000256" key="4">
    <source>
        <dbReference type="ARBA" id="ARBA00023136"/>
    </source>
</evidence>
<keyword evidence="2 5" id="KW-0812">Transmembrane</keyword>
<dbReference type="Proteomes" id="UP000255367">
    <property type="component" value="Unassembled WGS sequence"/>
</dbReference>
<dbReference type="OrthoDB" id="9816361at2"/>
<keyword evidence="8" id="KW-1185">Reference proteome</keyword>
<dbReference type="RefSeq" id="WP_115310892.1">
    <property type="nucleotide sequence ID" value="NZ_UHIO01000001.1"/>
</dbReference>
<dbReference type="EMBL" id="UHIO01000001">
    <property type="protein sequence ID" value="SUP44742.1"/>
    <property type="molecule type" value="Genomic_DNA"/>
</dbReference>
<feature type="transmembrane region" description="Helical" evidence="5">
    <location>
        <begin position="31"/>
        <end position="47"/>
    </location>
</feature>
<evidence type="ECO:0000256" key="3">
    <source>
        <dbReference type="ARBA" id="ARBA00022989"/>
    </source>
</evidence>
<evidence type="ECO:0000313" key="8">
    <source>
        <dbReference type="Proteomes" id="UP000255367"/>
    </source>
</evidence>
<dbReference type="InterPro" id="IPR007829">
    <property type="entry name" value="TM2"/>
</dbReference>
<sequence length="102" mass="12117">MKTNELLALQELTQAQREYVLLKVTNQKDTGMAYLWWFIFGVHYFYLKKPIINLLYWITASGFGIWAVIDLFRIPGMVRRYNEQLLKEAILEAKNLYPNQSL</sequence>
<name>A0A380NPB0_9FIRM</name>
<keyword evidence="3 5" id="KW-1133">Transmembrane helix</keyword>
<reference evidence="7 8" key="1">
    <citation type="submission" date="2018-06" db="EMBL/GenBank/DDBJ databases">
        <authorList>
            <consortium name="Pathogen Informatics"/>
            <person name="Doyle S."/>
        </authorList>
    </citation>
    <scope>NUCLEOTIDE SEQUENCE [LARGE SCALE GENOMIC DNA]</scope>
    <source>
        <strain evidence="7 8">NCTC12020</strain>
    </source>
</reference>
<comment type="subcellular location">
    <subcellularLocation>
        <location evidence="1">Membrane</location>
        <topology evidence="1">Multi-pass membrane protein</topology>
    </subcellularLocation>
</comment>
<gene>
    <name evidence="7" type="ORF">NCTC12020_01809</name>
</gene>
<dbReference type="PANTHER" id="PTHR21016:SF25">
    <property type="entry name" value="TM2 DOMAIN-CONTAINING PROTEIN DDB_G0277895-RELATED"/>
    <property type="match status" value="1"/>
</dbReference>
<accession>A0A380NPB0</accession>
<feature type="transmembrane region" description="Helical" evidence="5">
    <location>
        <begin position="54"/>
        <end position="74"/>
    </location>
</feature>
<protein>
    <submittedName>
        <fullName evidence="7">TM2 domain</fullName>
    </submittedName>
</protein>
<evidence type="ECO:0000313" key="7">
    <source>
        <dbReference type="EMBL" id="SUP44742.1"/>
    </source>
</evidence>
<evidence type="ECO:0000259" key="6">
    <source>
        <dbReference type="Pfam" id="PF05154"/>
    </source>
</evidence>
<dbReference type="AlphaFoldDB" id="A0A380NPB0"/>